<organism evidence="1 2">
    <name type="scientific">Aedes aegypti</name>
    <name type="common">Yellowfever mosquito</name>
    <name type="synonym">Culex aegypti</name>
    <dbReference type="NCBI Taxonomy" id="7159"/>
    <lineage>
        <taxon>Eukaryota</taxon>
        <taxon>Metazoa</taxon>
        <taxon>Ecdysozoa</taxon>
        <taxon>Arthropoda</taxon>
        <taxon>Hexapoda</taxon>
        <taxon>Insecta</taxon>
        <taxon>Pterygota</taxon>
        <taxon>Neoptera</taxon>
        <taxon>Endopterygota</taxon>
        <taxon>Diptera</taxon>
        <taxon>Nematocera</taxon>
        <taxon>Culicoidea</taxon>
        <taxon>Culicidae</taxon>
        <taxon>Culicinae</taxon>
        <taxon>Aedini</taxon>
        <taxon>Aedes</taxon>
        <taxon>Stegomyia</taxon>
    </lineage>
</organism>
<feature type="non-terminal residue" evidence="1">
    <location>
        <position position="1"/>
    </location>
</feature>
<reference evidence="1" key="3">
    <citation type="submission" date="2012-09" db="EMBL/GenBank/DDBJ databases">
        <authorList>
            <consortium name="VectorBase"/>
        </authorList>
    </citation>
    <scope>NUCLEOTIDE SEQUENCE</scope>
    <source>
        <strain evidence="1">Liverpool</strain>
    </source>
</reference>
<name>Q16QK3_AEDAE</name>
<dbReference type="AlphaFoldDB" id="Q16QK3"/>
<evidence type="ECO:0000313" key="1">
    <source>
        <dbReference type="EMBL" id="EAT36666.1"/>
    </source>
</evidence>
<proteinExistence type="predicted"/>
<accession>Q16QK3</accession>
<reference evidence="1" key="2">
    <citation type="journal article" date="2007" name="Science">
        <title>Genome sequence of Aedes aegypti, a major arbovirus vector.</title>
        <authorList>
            <person name="Nene V."/>
            <person name="Wortman J.R."/>
            <person name="Lawson D."/>
            <person name="Haas B."/>
            <person name="Kodira C."/>
            <person name="Tu Z.J."/>
            <person name="Loftus B."/>
            <person name="Xi Z."/>
            <person name="Megy K."/>
            <person name="Grabherr M."/>
            <person name="Ren Q."/>
            <person name="Zdobnov E.M."/>
            <person name="Lobo N.F."/>
            <person name="Campbell K.S."/>
            <person name="Brown S.E."/>
            <person name="Bonaldo M.F."/>
            <person name="Zhu J."/>
            <person name="Sinkins S.P."/>
            <person name="Hogenkamp D.G."/>
            <person name="Amedeo P."/>
            <person name="Arensburger P."/>
            <person name="Atkinson P.W."/>
            <person name="Bidwell S."/>
            <person name="Biedler J."/>
            <person name="Birney E."/>
            <person name="Bruggner R.V."/>
            <person name="Costas J."/>
            <person name="Coy M.R."/>
            <person name="Crabtree J."/>
            <person name="Crawford M."/>
            <person name="Debruyn B."/>
            <person name="Decaprio D."/>
            <person name="Eiglmeier K."/>
            <person name="Eisenstadt E."/>
            <person name="El-Dorry H."/>
            <person name="Gelbart W.M."/>
            <person name="Gomes S.L."/>
            <person name="Hammond M."/>
            <person name="Hannick L.I."/>
            <person name="Hogan J.R."/>
            <person name="Holmes M.H."/>
            <person name="Jaffe D."/>
            <person name="Johnston J.S."/>
            <person name="Kennedy R.C."/>
            <person name="Koo H."/>
            <person name="Kravitz S."/>
            <person name="Kriventseva E.V."/>
            <person name="Kulp D."/>
            <person name="Labutti K."/>
            <person name="Lee E."/>
            <person name="Li S."/>
            <person name="Lovin D.D."/>
            <person name="Mao C."/>
            <person name="Mauceli E."/>
            <person name="Menck C.F."/>
            <person name="Miller J.R."/>
            <person name="Montgomery P."/>
            <person name="Mori A."/>
            <person name="Nascimento A.L."/>
            <person name="Naveira H.F."/>
            <person name="Nusbaum C."/>
            <person name="O'leary S."/>
            <person name="Orvis J."/>
            <person name="Pertea M."/>
            <person name="Quesneville H."/>
            <person name="Reidenbach K.R."/>
            <person name="Rogers Y.H."/>
            <person name="Roth C.W."/>
            <person name="Schneider J.R."/>
            <person name="Schatz M."/>
            <person name="Shumway M."/>
            <person name="Stanke M."/>
            <person name="Stinson E.O."/>
            <person name="Tubio J.M."/>
            <person name="Vanzee J.P."/>
            <person name="Verjovski-Almeida S."/>
            <person name="Werner D."/>
            <person name="White O."/>
            <person name="Wyder S."/>
            <person name="Zeng Q."/>
            <person name="Zhao Q."/>
            <person name="Zhao Y."/>
            <person name="Hill C.A."/>
            <person name="Raikhel A.S."/>
            <person name="Soares M.B."/>
            <person name="Knudson D.L."/>
            <person name="Lee N.H."/>
            <person name="Galagan J."/>
            <person name="Salzberg S.L."/>
            <person name="Paulsen I.T."/>
            <person name="Dimopoulos G."/>
            <person name="Collins F.H."/>
            <person name="Birren B."/>
            <person name="Fraser-Liggett C.M."/>
            <person name="Severson D.W."/>
        </authorList>
    </citation>
    <scope>NUCLEOTIDE SEQUENCE [LARGE SCALE GENOMIC DNA]</scope>
    <source>
        <strain evidence="1">Liverpool</strain>
    </source>
</reference>
<dbReference type="PaxDb" id="7159-AAEL011266-PA"/>
<dbReference type="Proteomes" id="UP000682892">
    <property type="component" value="Unassembled WGS sequence"/>
</dbReference>
<dbReference type="EMBL" id="CH477746">
    <property type="protein sequence ID" value="EAT36666.1"/>
    <property type="molecule type" value="Genomic_DNA"/>
</dbReference>
<gene>
    <name evidence="1" type="ORF">AaeL_AAEL011266</name>
</gene>
<evidence type="ECO:0000313" key="2">
    <source>
        <dbReference type="Proteomes" id="UP000682892"/>
    </source>
</evidence>
<protein>
    <submittedName>
        <fullName evidence="1">AAEL011266-PA</fullName>
    </submittedName>
</protein>
<dbReference type="HOGENOM" id="CLU_1274992_0_0_1"/>
<reference evidence="1" key="1">
    <citation type="submission" date="2005-10" db="EMBL/GenBank/DDBJ databases">
        <authorList>
            <person name="Loftus B.J."/>
            <person name="Nene V.M."/>
            <person name="Hannick L.I."/>
            <person name="Bidwell S."/>
            <person name="Haas B."/>
            <person name="Amedeo P."/>
            <person name="Orvis J."/>
            <person name="Wortman J.R."/>
            <person name="White O.R."/>
            <person name="Salzberg S."/>
            <person name="Shumway M."/>
            <person name="Koo H."/>
            <person name="Zhao Y."/>
            <person name="Holmes M."/>
            <person name="Miller J."/>
            <person name="Schatz M."/>
            <person name="Pop M."/>
            <person name="Pai G."/>
            <person name="Utterback T."/>
            <person name="Rogers Y.-H."/>
            <person name="Kravitz S."/>
            <person name="Fraser C.M."/>
        </authorList>
    </citation>
    <scope>NUCLEOTIDE SEQUENCE</scope>
    <source>
        <strain evidence="1">Liverpool</strain>
    </source>
</reference>
<sequence length="217" mass="24884">VEHHVDFLLPQHGSLLEEIALPAGEAQLHIITGRRNVQNPLAEFLQQGECIFVAPVGQHIDRCLQLDVHVLSDFVVHHVGRFHLQRDVHKFVEFGLLPDFDVVLLSAGVELLQLLYSILIASQLRFNDRQGFTAFLFREESQTLELGIQEDRYFVVVVQLQALLDLHLECFFNGLHVLVVSFLHPEVSLQLLLPQHHLGDCHVAFRHETTDRFLERS</sequence>